<dbReference type="InterPro" id="IPR025652">
    <property type="entry name" value="TesB_C"/>
</dbReference>
<evidence type="ECO:0000259" key="10">
    <source>
        <dbReference type="Pfam" id="PF13622"/>
    </source>
</evidence>
<dbReference type="GO" id="GO:0005829">
    <property type="term" value="C:cytosol"/>
    <property type="evidence" value="ECO:0007669"/>
    <property type="project" value="TreeGrafter"/>
</dbReference>
<evidence type="ECO:0000256" key="4">
    <source>
        <dbReference type="ARBA" id="ARBA00023098"/>
    </source>
</evidence>
<dbReference type="RefSeq" id="WP_039095464.1">
    <property type="nucleotide sequence ID" value="NZ_JTDN01000001.1"/>
</dbReference>
<sequence>MASRDLKGPTPEQLVAELSLLLDLEPRGGDRFIGRRQPDAAGRVFGGQAIAQALGAARRTVPDSRTANSLHAYFLRAGTDKEPIEFRVKRDLDGKSFSNRRVVASQQGQPILNLLVSFQEPQDGPVHQYARMPDVPPPEELVSDAQIRREVAERMPEGLAKQFMIRSRPIDFRSVEPRDWLDPRPRPPVAHVWFRTVAPLPDHRSVHNAVLAYASDFQLLSTALQPHGLSFPRGDVKAASLDHALWFHGEFSTDDWLLYVIESPWSGMARGYGRGQIFTRDGRLVASVAQEGMVRLA</sequence>
<dbReference type="Gene3D" id="2.40.160.210">
    <property type="entry name" value="Acyl-CoA thioesterase, double hotdog domain"/>
    <property type="match status" value="1"/>
</dbReference>
<dbReference type="GO" id="GO:0009062">
    <property type="term" value="P:fatty acid catabolic process"/>
    <property type="evidence" value="ECO:0007669"/>
    <property type="project" value="TreeGrafter"/>
</dbReference>
<dbReference type="InterPro" id="IPR042171">
    <property type="entry name" value="Acyl-CoA_hotdog"/>
</dbReference>
<dbReference type="CDD" id="cd03445">
    <property type="entry name" value="Thioesterase_II_repeat2"/>
    <property type="match status" value="1"/>
</dbReference>
<keyword evidence="4" id="KW-0443">Lipid metabolism</keyword>
<dbReference type="FunFam" id="2.40.160.210:FF:000001">
    <property type="entry name" value="Acyl-CoA thioesterase II"/>
    <property type="match status" value="1"/>
</dbReference>
<dbReference type="InterPro" id="IPR003703">
    <property type="entry name" value="Acyl_CoA_thio"/>
</dbReference>
<comment type="catalytic activity">
    <reaction evidence="6">
        <text>a fatty acyl-CoA + H2O = a fatty acid + CoA + H(+)</text>
        <dbReference type="Rhea" id="RHEA:16781"/>
        <dbReference type="ChEBI" id="CHEBI:15377"/>
        <dbReference type="ChEBI" id="CHEBI:15378"/>
        <dbReference type="ChEBI" id="CHEBI:28868"/>
        <dbReference type="ChEBI" id="CHEBI:57287"/>
        <dbReference type="ChEBI" id="CHEBI:77636"/>
        <dbReference type="EC" id="3.1.2.20"/>
    </reaction>
    <physiologicalReaction direction="left-to-right" evidence="6">
        <dbReference type="Rhea" id="RHEA:16782"/>
    </physiologicalReaction>
</comment>
<evidence type="ECO:0000313" key="12">
    <source>
        <dbReference type="Proteomes" id="UP000030988"/>
    </source>
</evidence>
<feature type="domain" description="Acyl-CoA thioesterase-like N-terminal HotDog" evidence="10">
    <location>
        <begin position="41"/>
        <end position="119"/>
    </location>
</feature>
<feature type="domain" description="Acyl-CoA thioesterase 2 C-terminal" evidence="9">
    <location>
        <begin position="190"/>
        <end position="293"/>
    </location>
</feature>
<evidence type="ECO:0000256" key="7">
    <source>
        <dbReference type="ARBA" id="ARBA00071120"/>
    </source>
</evidence>
<comment type="similarity">
    <text evidence="1">Belongs to the C/M/P thioester hydrolase family.</text>
</comment>
<keyword evidence="12" id="KW-1185">Reference proteome</keyword>
<name>A0A0B2BXI9_9SPHN</name>
<dbReference type="Proteomes" id="UP000030988">
    <property type="component" value="Unassembled WGS sequence"/>
</dbReference>
<dbReference type="Pfam" id="PF02551">
    <property type="entry name" value="Acyl_CoA_thio"/>
    <property type="match status" value="1"/>
</dbReference>
<dbReference type="AlphaFoldDB" id="A0A0B2BXI9"/>
<gene>
    <name evidence="11" type="ORF">PK98_07530</name>
</gene>
<organism evidence="11 12">
    <name type="scientific">Croceibacterium mercuriale</name>
    <dbReference type="NCBI Taxonomy" id="1572751"/>
    <lineage>
        <taxon>Bacteria</taxon>
        <taxon>Pseudomonadati</taxon>
        <taxon>Pseudomonadota</taxon>
        <taxon>Alphaproteobacteria</taxon>
        <taxon>Sphingomonadales</taxon>
        <taxon>Erythrobacteraceae</taxon>
        <taxon>Croceibacterium</taxon>
    </lineage>
</organism>
<dbReference type="InterPro" id="IPR029069">
    <property type="entry name" value="HotDog_dom_sf"/>
</dbReference>
<dbReference type="PANTHER" id="PTHR11066">
    <property type="entry name" value="ACYL-COA THIOESTERASE"/>
    <property type="match status" value="1"/>
</dbReference>
<comment type="subunit">
    <text evidence="2">Homotetramer.</text>
</comment>
<evidence type="ECO:0000256" key="2">
    <source>
        <dbReference type="ARBA" id="ARBA00011881"/>
    </source>
</evidence>
<dbReference type="InterPro" id="IPR049449">
    <property type="entry name" value="TesB_ACOT8-like_N"/>
</dbReference>
<accession>A0A0B2BXI9</accession>
<reference evidence="11 12" key="1">
    <citation type="submission" date="2014-11" db="EMBL/GenBank/DDBJ databases">
        <title>Draft genome sequence of Kirrobacter mercurialis.</title>
        <authorList>
            <person name="Coil D.A."/>
            <person name="Eisen J.A."/>
        </authorList>
    </citation>
    <scope>NUCLEOTIDE SEQUENCE [LARGE SCALE GENOMIC DNA]</scope>
    <source>
        <strain evidence="11 12">Coronado</strain>
    </source>
</reference>
<dbReference type="STRING" id="1572751.PK98_07530"/>
<evidence type="ECO:0000256" key="1">
    <source>
        <dbReference type="ARBA" id="ARBA00006538"/>
    </source>
</evidence>
<dbReference type="SUPFAM" id="SSF54637">
    <property type="entry name" value="Thioesterase/thiol ester dehydrase-isomerase"/>
    <property type="match status" value="2"/>
</dbReference>
<evidence type="ECO:0000313" key="11">
    <source>
        <dbReference type="EMBL" id="KHL26303.1"/>
    </source>
</evidence>
<evidence type="ECO:0000256" key="3">
    <source>
        <dbReference type="ARBA" id="ARBA00022801"/>
    </source>
</evidence>
<dbReference type="EMBL" id="JTDN01000001">
    <property type="protein sequence ID" value="KHL26303.1"/>
    <property type="molecule type" value="Genomic_DNA"/>
</dbReference>
<dbReference type="GO" id="GO:0047617">
    <property type="term" value="F:fatty acyl-CoA hydrolase activity"/>
    <property type="evidence" value="ECO:0007669"/>
    <property type="project" value="UniProtKB-EC"/>
</dbReference>
<evidence type="ECO:0000256" key="6">
    <source>
        <dbReference type="ARBA" id="ARBA00050943"/>
    </source>
</evidence>
<evidence type="ECO:0000256" key="5">
    <source>
        <dbReference type="ARBA" id="ARBA00038894"/>
    </source>
</evidence>
<proteinExistence type="inferred from homology"/>
<dbReference type="Pfam" id="PF13622">
    <property type="entry name" value="4HBT_3"/>
    <property type="match status" value="1"/>
</dbReference>
<dbReference type="CDD" id="cd03444">
    <property type="entry name" value="Thioesterase_II_repeat1"/>
    <property type="match status" value="1"/>
</dbReference>
<keyword evidence="3" id="KW-0378">Hydrolase</keyword>
<evidence type="ECO:0000259" key="9">
    <source>
        <dbReference type="Pfam" id="PF02551"/>
    </source>
</evidence>
<dbReference type="EC" id="3.1.2.20" evidence="5"/>
<dbReference type="PANTHER" id="PTHR11066:SF34">
    <property type="entry name" value="ACYL-COENZYME A THIOESTERASE 8"/>
    <property type="match status" value="1"/>
</dbReference>
<comment type="caution">
    <text evidence="11">The sequence shown here is derived from an EMBL/GenBank/DDBJ whole genome shotgun (WGS) entry which is preliminary data.</text>
</comment>
<protein>
    <recommendedName>
        <fullName evidence="7">Acyl-CoA thioesterase 2</fullName>
        <ecNumber evidence="5">3.1.2.20</ecNumber>
    </recommendedName>
    <alternativeName>
        <fullName evidence="8">Thioesterase II</fullName>
    </alternativeName>
</protein>
<dbReference type="OrthoDB" id="9781019at2"/>
<evidence type="ECO:0000256" key="8">
    <source>
        <dbReference type="ARBA" id="ARBA00079653"/>
    </source>
</evidence>
<dbReference type="GO" id="GO:0006637">
    <property type="term" value="P:acyl-CoA metabolic process"/>
    <property type="evidence" value="ECO:0007669"/>
    <property type="project" value="InterPro"/>
</dbReference>